<accession>E5A497</accession>
<dbReference type="Proteomes" id="UP000002668">
    <property type="component" value="Genome"/>
</dbReference>
<reference evidence="2" key="1">
    <citation type="journal article" date="2011" name="Nat. Commun.">
        <title>Effector diversification within compartments of the Leptosphaeria maculans genome affected by Repeat-Induced Point mutations.</title>
        <authorList>
            <person name="Rouxel T."/>
            <person name="Grandaubert J."/>
            <person name="Hane J.K."/>
            <person name="Hoede C."/>
            <person name="van de Wouw A.P."/>
            <person name="Couloux A."/>
            <person name="Dominguez V."/>
            <person name="Anthouard V."/>
            <person name="Bally P."/>
            <person name="Bourras S."/>
            <person name="Cozijnsen A.J."/>
            <person name="Ciuffetti L.M."/>
            <person name="Degrave A."/>
            <person name="Dilmaghani A."/>
            <person name="Duret L."/>
            <person name="Fudal I."/>
            <person name="Goodwin S.B."/>
            <person name="Gout L."/>
            <person name="Glaser N."/>
            <person name="Linglin J."/>
            <person name="Kema G.H.J."/>
            <person name="Lapalu N."/>
            <person name="Lawrence C.B."/>
            <person name="May K."/>
            <person name="Meyer M."/>
            <person name="Ollivier B."/>
            <person name="Poulain J."/>
            <person name="Schoch C.L."/>
            <person name="Simon A."/>
            <person name="Spatafora J.W."/>
            <person name="Stachowiak A."/>
            <person name="Turgeon B.G."/>
            <person name="Tyler B.M."/>
            <person name="Vincent D."/>
            <person name="Weissenbach J."/>
            <person name="Amselem J."/>
            <person name="Quesneville H."/>
            <person name="Oliver R.P."/>
            <person name="Wincker P."/>
            <person name="Balesdent M.-H."/>
            <person name="Howlett B.J."/>
        </authorList>
    </citation>
    <scope>NUCLEOTIDE SEQUENCE [LARGE SCALE GENOMIC DNA]</scope>
    <source>
        <strain evidence="2">JN3 / isolate v23.1.3 / race Av1-4-5-6-7-8</strain>
    </source>
</reference>
<proteinExistence type="predicted"/>
<name>E5A497_LEPMJ</name>
<gene>
    <name evidence="1" type="ORF">LEMA_P098510.1</name>
</gene>
<keyword evidence="2" id="KW-1185">Reference proteome</keyword>
<sequence>MARDGSRLLDMEIVSVQRLGAIAAEAKVLRGIARLFKIYSRHRMPDARIATECRQNQSKDPSMVPCPNMITVQLHIKSALERTSSNPSAFARGPIARVFSHLKVITGFNKTESFGYTEIQSMRTSRMADKSSRSMQQKLSIKM</sequence>
<organism evidence="2">
    <name type="scientific">Leptosphaeria maculans (strain JN3 / isolate v23.1.3 / race Av1-4-5-6-7-8)</name>
    <name type="common">Blackleg fungus</name>
    <name type="synonym">Phoma lingam</name>
    <dbReference type="NCBI Taxonomy" id="985895"/>
    <lineage>
        <taxon>Eukaryota</taxon>
        <taxon>Fungi</taxon>
        <taxon>Dikarya</taxon>
        <taxon>Ascomycota</taxon>
        <taxon>Pezizomycotina</taxon>
        <taxon>Dothideomycetes</taxon>
        <taxon>Pleosporomycetidae</taxon>
        <taxon>Pleosporales</taxon>
        <taxon>Pleosporineae</taxon>
        <taxon>Leptosphaeriaceae</taxon>
        <taxon>Plenodomus</taxon>
        <taxon>Plenodomus lingam/Leptosphaeria maculans species complex</taxon>
    </lineage>
</organism>
<evidence type="ECO:0000313" key="1">
    <source>
        <dbReference type="EMBL" id="CBX98442.1"/>
    </source>
</evidence>
<dbReference type="VEuPathDB" id="FungiDB:LEMA_P098510.1"/>
<evidence type="ECO:0000313" key="2">
    <source>
        <dbReference type="Proteomes" id="UP000002668"/>
    </source>
</evidence>
<dbReference type="AlphaFoldDB" id="E5A497"/>
<dbReference type="HOGENOM" id="CLU_1806527_0_0_1"/>
<dbReference type="InParanoid" id="E5A497"/>
<protein>
    <submittedName>
        <fullName evidence="1">Predicted protein</fullName>
    </submittedName>
</protein>
<dbReference type="EMBL" id="FP929133">
    <property type="protein sequence ID" value="CBX98442.1"/>
    <property type="molecule type" value="Genomic_DNA"/>
</dbReference>